<dbReference type="EMBL" id="GECZ01017268">
    <property type="protein sequence ID" value="JAS52501.1"/>
    <property type="molecule type" value="Transcribed_RNA"/>
</dbReference>
<protein>
    <submittedName>
        <fullName evidence="1">Uncharacterized protein</fullName>
    </submittedName>
</protein>
<dbReference type="AlphaFoldDB" id="A0A1B6FQT5"/>
<reference evidence="1" key="1">
    <citation type="submission" date="2015-11" db="EMBL/GenBank/DDBJ databases">
        <title>De novo transcriptome assembly of four potential Pierce s Disease insect vectors from Arizona vineyards.</title>
        <authorList>
            <person name="Tassone E.E."/>
        </authorList>
    </citation>
    <scope>NUCLEOTIDE SEQUENCE</scope>
</reference>
<evidence type="ECO:0000313" key="1">
    <source>
        <dbReference type="EMBL" id="JAS52501.1"/>
    </source>
</evidence>
<feature type="non-terminal residue" evidence="1">
    <location>
        <position position="1"/>
    </location>
</feature>
<gene>
    <name evidence="1" type="ORF">g.46198</name>
</gene>
<proteinExistence type="predicted"/>
<accession>A0A1B6FQT5</accession>
<sequence length="104" mass="11885">EVRPNVPPSRQLLTIMTLHLSQAFRVFYILMGSKSATSYIAVFRFLKDLASQLNPTVVTDFERELQSVVTDDPNPYKASVREVFPNAHLVSCWFHSANAMRKNK</sequence>
<name>A0A1B6FQT5_9HEMI</name>
<organism evidence="1">
    <name type="scientific">Cuerna arida</name>
    <dbReference type="NCBI Taxonomy" id="1464854"/>
    <lineage>
        <taxon>Eukaryota</taxon>
        <taxon>Metazoa</taxon>
        <taxon>Ecdysozoa</taxon>
        <taxon>Arthropoda</taxon>
        <taxon>Hexapoda</taxon>
        <taxon>Insecta</taxon>
        <taxon>Pterygota</taxon>
        <taxon>Neoptera</taxon>
        <taxon>Paraneoptera</taxon>
        <taxon>Hemiptera</taxon>
        <taxon>Auchenorrhyncha</taxon>
        <taxon>Membracoidea</taxon>
        <taxon>Cicadellidae</taxon>
        <taxon>Cicadellinae</taxon>
        <taxon>Proconiini</taxon>
        <taxon>Cuerna</taxon>
    </lineage>
</organism>